<evidence type="ECO:0000313" key="2">
    <source>
        <dbReference type="Proteomes" id="UP001209570"/>
    </source>
</evidence>
<evidence type="ECO:0000313" key="1">
    <source>
        <dbReference type="EMBL" id="KAJ0388765.1"/>
    </source>
</evidence>
<dbReference type="Proteomes" id="UP001209570">
    <property type="component" value="Unassembled WGS sequence"/>
</dbReference>
<sequence>MAPERHEHEQVAASALREGSELLDCDGPATRVDYAALRTPSDGLRVNKWDAQILDGEILDLLRAPFRSMFSMFDAGKIDQ</sequence>
<dbReference type="EMBL" id="JAKCXM010006588">
    <property type="protein sequence ID" value="KAJ0388765.1"/>
    <property type="molecule type" value="Genomic_DNA"/>
</dbReference>
<accession>A0AAD5LNU4</accession>
<gene>
    <name evidence="1" type="ORF">P43SY_011989</name>
</gene>
<organism evidence="1 2">
    <name type="scientific">Pythium insidiosum</name>
    <name type="common">Pythiosis disease agent</name>
    <dbReference type="NCBI Taxonomy" id="114742"/>
    <lineage>
        <taxon>Eukaryota</taxon>
        <taxon>Sar</taxon>
        <taxon>Stramenopiles</taxon>
        <taxon>Oomycota</taxon>
        <taxon>Peronosporomycetes</taxon>
        <taxon>Pythiales</taxon>
        <taxon>Pythiaceae</taxon>
        <taxon>Pythium</taxon>
    </lineage>
</organism>
<protein>
    <submittedName>
        <fullName evidence="1">Uncharacterized protein</fullName>
    </submittedName>
</protein>
<name>A0AAD5LNU4_PYTIN</name>
<reference evidence="1" key="1">
    <citation type="submission" date="2021-12" db="EMBL/GenBank/DDBJ databases">
        <title>Prjna785345.</title>
        <authorList>
            <person name="Rujirawat T."/>
            <person name="Krajaejun T."/>
        </authorList>
    </citation>
    <scope>NUCLEOTIDE SEQUENCE</scope>
    <source>
        <strain evidence="1">Pi057C3</strain>
    </source>
</reference>
<proteinExistence type="predicted"/>
<keyword evidence="2" id="KW-1185">Reference proteome</keyword>
<dbReference type="AlphaFoldDB" id="A0AAD5LNU4"/>
<comment type="caution">
    <text evidence="1">The sequence shown here is derived from an EMBL/GenBank/DDBJ whole genome shotgun (WGS) entry which is preliminary data.</text>
</comment>